<reference evidence="3 4" key="1">
    <citation type="submission" date="2017-07" db="EMBL/GenBank/DDBJ databases">
        <title>Draft genome sequence of aerobic hyperthermophilic archaea, Pyrobaculum aerophilum YKB31 and YKB32.</title>
        <authorList>
            <person name="Mochizuki T."/>
            <person name="Berliner A.J."/>
            <person name="Yoshida-Takashima Y."/>
            <person name="Takaki Y."/>
            <person name="Nunoura T."/>
            <person name="Takai K."/>
        </authorList>
    </citation>
    <scope>NUCLEOTIDE SEQUENCE [LARGE SCALE GENOMIC DNA]</scope>
    <source>
        <strain evidence="1 4">YKB31</strain>
        <strain evidence="2 3">YKB32</strain>
    </source>
</reference>
<dbReference type="RefSeq" id="WP_116422132.1">
    <property type="nucleotide sequence ID" value="NZ_NMUF01000041.1"/>
</dbReference>
<dbReference type="AlphaFoldDB" id="A0A371QZK7"/>
<name>A0A371QZK7_9CREN</name>
<evidence type="ECO:0000313" key="2">
    <source>
        <dbReference type="EMBL" id="RFA96205.1"/>
    </source>
</evidence>
<comment type="caution">
    <text evidence="2">The sequence shown here is derived from an EMBL/GenBank/DDBJ whole genome shotgun (WGS) entry which is preliminary data.</text>
</comment>
<evidence type="ECO:0000313" key="1">
    <source>
        <dbReference type="EMBL" id="RFA92827.1"/>
    </source>
</evidence>
<organism evidence="2 3">
    <name type="scientific">Pyrobaculum aerophilum</name>
    <dbReference type="NCBI Taxonomy" id="13773"/>
    <lineage>
        <taxon>Archaea</taxon>
        <taxon>Thermoproteota</taxon>
        <taxon>Thermoprotei</taxon>
        <taxon>Thermoproteales</taxon>
        <taxon>Thermoproteaceae</taxon>
        <taxon>Pyrobaculum</taxon>
    </lineage>
</organism>
<dbReference type="Proteomes" id="UP000256877">
    <property type="component" value="Unassembled WGS sequence"/>
</dbReference>
<gene>
    <name evidence="1" type="ORF">CGL51_13875</name>
    <name evidence="2" type="ORF">CGL52_11295</name>
</gene>
<accession>A0A371QZK7</accession>
<evidence type="ECO:0000313" key="4">
    <source>
        <dbReference type="Proteomes" id="UP000257123"/>
    </source>
</evidence>
<dbReference type="Proteomes" id="UP000257123">
    <property type="component" value="Unassembled WGS sequence"/>
</dbReference>
<proteinExistence type="predicted"/>
<sequence length="294" mass="34817">MECDKYGDCQWRACPVELEDLIKAAEEEEGVEIDPDFAKAAYYFRGYGCKLSHSSLEELEKIMRCELDDRLSGVIKGSVLLYLGEYDDYAIWGELEEEKEYKWGCNFSDIDIIVPKLVEDNVVLYTRSWEKALFIWLAFEGELSLYYREYYQHEILRKKAELCEDPALRELYLRAARNAEISRWTVDEYKYKVVLRGDSAYRFAKAMLNLCNFYRSSWPFRGSHTERHCKLAESMRHLAEKAVSPLISEHLRQYWKIKADMNGAVLYPVAFLVEALETGEDHYHWEFKVYKKRE</sequence>
<dbReference type="EMBL" id="NMUF01000041">
    <property type="protein sequence ID" value="RFA96205.1"/>
    <property type="molecule type" value="Genomic_DNA"/>
</dbReference>
<dbReference type="EMBL" id="NMUE01000077">
    <property type="protein sequence ID" value="RFA92827.1"/>
    <property type="molecule type" value="Genomic_DNA"/>
</dbReference>
<evidence type="ECO:0000313" key="3">
    <source>
        <dbReference type="Proteomes" id="UP000256877"/>
    </source>
</evidence>
<protein>
    <submittedName>
        <fullName evidence="2">Uncharacterized protein</fullName>
    </submittedName>
</protein>